<keyword evidence="2" id="KW-0436">Ligase</keyword>
<evidence type="ECO:0000313" key="3">
    <source>
        <dbReference type="Proteomes" id="UP000009340"/>
    </source>
</evidence>
<dbReference type="Proteomes" id="UP000067320">
    <property type="component" value="Chromosome"/>
</dbReference>
<evidence type="ECO:0000313" key="1">
    <source>
        <dbReference type="EMBL" id="ALB62560.1"/>
    </source>
</evidence>
<gene>
    <name evidence="1" type="ORF">AFK62_08640</name>
    <name evidence="2" type="ORF">BN137_2897</name>
</gene>
<evidence type="ECO:0000313" key="2">
    <source>
        <dbReference type="EMBL" id="CCJ73520.1"/>
    </source>
</evidence>
<dbReference type="AlphaFoldDB" id="K8A2K5"/>
<dbReference type="EMBL" id="CP012264">
    <property type="protein sequence ID" value="ALB62560.1"/>
    <property type="molecule type" value="Genomic_DNA"/>
</dbReference>
<dbReference type="EC" id="6.3.1.11" evidence="2"/>
<keyword evidence="4" id="KW-1185">Reference proteome</keyword>
<protein>
    <submittedName>
        <fullName evidence="2">Gamma-glutamyl-putrescine synthetase</fullName>
        <ecNumber evidence="2">6.3.1.11</ecNumber>
    </submittedName>
</protein>
<dbReference type="STRING" id="1073999.AFK62_08640"/>
<accession>K8A2K5</accession>
<dbReference type="GO" id="GO:0034024">
    <property type="term" value="F:glutamate-putrescine ligase activity"/>
    <property type="evidence" value="ECO:0007669"/>
    <property type="project" value="UniProtKB-EC"/>
</dbReference>
<name>K8A2K5_9ENTR</name>
<evidence type="ECO:0000313" key="4">
    <source>
        <dbReference type="Proteomes" id="UP000067320"/>
    </source>
</evidence>
<dbReference type="PATRIC" id="fig|1073999.7.peg.1801"/>
<dbReference type="eggNOG" id="COG0174">
    <property type="taxonomic scope" value="Bacteria"/>
</dbReference>
<dbReference type="EMBL" id="CAKW01000104">
    <property type="protein sequence ID" value="CCJ73520.1"/>
    <property type="molecule type" value="Genomic_DNA"/>
</dbReference>
<dbReference type="KEGG" id="ccon:AFK62_08640"/>
<reference evidence="4" key="2">
    <citation type="submission" date="2015-09" db="EMBL/GenBank/DDBJ databases">
        <title>Cronobacter genome sequencing and assembly.</title>
        <authorList>
            <person name="Descombes P."/>
            <person name="Baert L."/>
            <person name="Ngom-Bru C."/>
            <person name="Barretto C."/>
        </authorList>
    </citation>
    <scope>NUCLEOTIDE SEQUENCE [LARGE SCALE GENOMIC DNA]</scope>
    <source>
        <strain evidence="4">LMG 26250</strain>
    </source>
</reference>
<organism evidence="2 3">
    <name type="scientific">Cronobacter condimenti 1330</name>
    <dbReference type="NCBI Taxonomy" id="1073999"/>
    <lineage>
        <taxon>Bacteria</taxon>
        <taxon>Pseudomonadati</taxon>
        <taxon>Pseudomonadota</taxon>
        <taxon>Gammaproteobacteria</taxon>
        <taxon>Enterobacterales</taxon>
        <taxon>Enterobacteriaceae</taxon>
        <taxon>Cronobacter</taxon>
    </lineage>
</organism>
<proteinExistence type="predicted"/>
<dbReference type="Proteomes" id="UP000009340">
    <property type="component" value="Unassembled WGS sequence"/>
</dbReference>
<reference evidence="1 4" key="3">
    <citation type="journal article" date="2016" name="Genome Announc.">
        <title>Fully Closed Genome Sequences of Five Type Strains of the Genus Cronobacter and One Cronobacter sakazakii Strain.</title>
        <authorList>
            <person name="Moine D."/>
            <person name="Kassam M."/>
            <person name="Baert L."/>
            <person name="Tang Y."/>
            <person name="Barretto C."/>
            <person name="Ngom Bru C."/>
            <person name="Klijn A."/>
            <person name="Descombes P."/>
        </authorList>
    </citation>
    <scope>NUCLEOTIDE SEQUENCE [LARGE SCALE GENOMIC DNA]</scope>
    <source>
        <strain evidence="1 4">LMG 26250</strain>
    </source>
</reference>
<sequence>MEGHGLAQEGTPFPVRQSDALYEFQVHPAMRKRLGARFCEVFHVCKNDELIQFERPSPKLKSSGC</sequence>
<reference evidence="2" key="1">
    <citation type="submission" date="2012-07" db="EMBL/GenBank/DDBJ databases">
        <authorList>
            <person name="Cummings C."/>
        </authorList>
    </citation>
    <scope>NUCLEOTIDE SEQUENCE</scope>
    <source>
        <strain evidence="2">1330</strain>
    </source>
</reference>